<dbReference type="InterPro" id="IPR036249">
    <property type="entry name" value="Thioredoxin-like_sf"/>
</dbReference>
<keyword evidence="1" id="KW-0732">Signal</keyword>
<dbReference type="RefSeq" id="WP_173920228.1">
    <property type="nucleotide sequence ID" value="NZ_CADCXY010000002.1"/>
</dbReference>
<sequence>MYRFFVILFLTVWCTTASAEATKAFDGHTPSIAEIKQLQQQAKAEGKKLLLILGADWCHDSQALIKQFESPAFAKQLEQTYVVQRYDVGYLTRGEAITQHFGEPTYYGTPTVMIIDPTTDQVLNKADWQHWTNAASHSATEFEDYFLGENYRPLAPTAANRSFETQQAKRVQAGYAVAGPLLEAYKESAAERPPAEFMQVWSELARFRNQVFNDVVDLHAATDQFPSYPPLSWEKE</sequence>
<proteinExistence type="predicted"/>
<name>A0A6S6WJG2_9GAMM</name>
<protein>
    <recommendedName>
        <fullName evidence="4">Thioredoxin family protein</fullName>
    </recommendedName>
</protein>
<organism evidence="2 3">
    <name type="scientific">Pseudidiomarina piscicola</name>
    <dbReference type="NCBI Taxonomy" id="2614830"/>
    <lineage>
        <taxon>Bacteria</taxon>
        <taxon>Pseudomonadati</taxon>
        <taxon>Pseudomonadota</taxon>
        <taxon>Gammaproteobacteria</taxon>
        <taxon>Alteromonadales</taxon>
        <taxon>Idiomarinaceae</taxon>
        <taxon>Pseudidiomarina</taxon>
    </lineage>
</organism>
<gene>
    <name evidence="2" type="ORF">PSI9734_01223</name>
</gene>
<dbReference type="SUPFAM" id="SSF52833">
    <property type="entry name" value="Thioredoxin-like"/>
    <property type="match status" value="1"/>
</dbReference>
<evidence type="ECO:0008006" key="4">
    <source>
        <dbReference type="Google" id="ProtNLM"/>
    </source>
</evidence>
<dbReference type="Pfam" id="PF13899">
    <property type="entry name" value="Thioredoxin_7"/>
    <property type="match status" value="1"/>
</dbReference>
<keyword evidence="3" id="KW-1185">Reference proteome</keyword>
<dbReference type="AlphaFoldDB" id="A0A6S6WJG2"/>
<accession>A0A6S6WJG2</accession>
<evidence type="ECO:0000313" key="2">
    <source>
        <dbReference type="EMBL" id="CAB0150784.1"/>
    </source>
</evidence>
<dbReference type="Proteomes" id="UP000481517">
    <property type="component" value="Unassembled WGS sequence"/>
</dbReference>
<reference evidence="2 3" key="1">
    <citation type="submission" date="2020-02" db="EMBL/GenBank/DDBJ databases">
        <authorList>
            <person name="Rodrigo-Torres L."/>
            <person name="Arahal R. D."/>
            <person name="Lucena T."/>
        </authorList>
    </citation>
    <scope>NUCLEOTIDE SEQUENCE [LARGE SCALE GENOMIC DNA]</scope>
    <source>
        <strain evidence="2 3">CECT 9734</strain>
    </source>
</reference>
<feature type="signal peptide" evidence="1">
    <location>
        <begin position="1"/>
        <end position="19"/>
    </location>
</feature>
<evidence type="ECO:0000256" key="1">
    <source>
        <dbReference type="SAM" id="SignalP"/>
    </source>
</evidence>
<dbReference type="EMBL" id="CADCXY010000002">
    <property type="protein sequence ID" value="CAB0150784.1"/>
    <property type="molecule type" value="Genomic_DNA"/>
</dbReference>
<dbReference type="Gene3D" id="3.40.30.10">
    <property type="entry name" value="Glutaredoxin"/>
    <property type="match status" value="1"/>
</dbReference>
<feature type="chain" id="PRO_5028836571" description="Thioredoxin family protein" evidence="1">
    <location>
        <begin position="20"/>
        <end position="236"/>
    </location>
</feature>
<evidence type="ECO:0000313" key="3">
    <source>
        <dbReference type="Proteomes" id="UP000481517"/>
    </source>
</evidence>